<dbReference type="InterPro" id="IPR016193">
    <property type="entry name" value="Cytidine_deaminase-like"/>
</dbReference>
<keyword evidence="3" id="KW-1185">Reference proteome</keyword>
<dbReference type="RefSeq" id="WP_370441446.1">
    <property type="nucleotide sequence ID" value="NZ_JBGFTU010000010.1"/>
</dbReference>
<gene>
    <name evidence="2" type="ORF">AB2L27_10695</name>
</gene>
<dbReference type="InterPro" id="IPR002125">
    <property type="entry name" value="CMP_dCMP_dom"/>
</dbReference>
<dbReference type="GO" id="GO:0052717">
    <property type="term" value="F:tRNA-specific adenosine-34 deaminase activity"/>
    <property type="evidence" value="ECO:0007669"/>
    <property type="project" value="UniProtKB-EC"/>
</dbReference>
<dbReference type="CDD" id="cd01285">
    <property type="entry name" value="nucleoside_deaminase"/>
    <property type="match status" value="1"/>
</dbReference>
<evidence type="ECO:0000259" key="1">
    <source>
        <dbReference type="PROSITE" id="PS51747"/>
    </source>
</evidence>
<dbReference type="Gene3D" id="3.40.140.10">
    <property type="entry name" value="Cytidine Deaminase, domain 2"/>
    <property type="match status" value="1"/>
</dbReference>
<dbReference type="SUPFAM" id="SSF53927">
    <property type="entry name" value="Cytidine deaminase-like"/>
    <property type="match status" value="1"/>
</dbReference>
<dbReference type="Pfam" id="PF00383">
    <property type="entry name" value="dCMP_cyt_deam_1"/>
    <property type="match status" value="1"/>
</dbReference>
<keyword evidence="2" id="KW-0378">Hydrolase</keyword>
<dbReference type="PROSITE" id="PS51747">
    <property type="entry name" value="CYT_DCMP_DEAMINASES_2"/>
    <property type="match status" value="1"/>
</dbReference>
<evidence type="ECO:0000313" key="3">
    <source>
        <dbReference type="Proteomes" id="UP001565927"/>
    </source>
</evidence>
<dbReference type="Proteomes" id="UP001565927">
    <property type="component" value="Unassembled WGS sequence"/>
</dbReference>
<evidence type="ECO:0000313" key="2">
    <source>
        <dbReference type="EMBL" id="MEZ0165225.1"/>
    </source>
</evidence>
<accession>A0ABV4H0Y7</accession>
<dbReference type="EC" id="3.5.4.33" evidence="2"/>
<dbReference type="EMBL" id="JBGFTU010000010">
    <property type="protein sequence ID" value="MEZ0165225.1"/>
    <property type="molecule type" value="Genomic_DNA"/>
</dbReference>
<organism evidence="2 3">
    <name type="scientific">Kineococcus halophytocola</name>
    <dbReference type="NCBI Taxonomy" id="3234027"/>
    <lineage>
        <taxon>Bacteria</taxon>
        <taxon>Bacillati</taxon>
        <taxon>Actinomycetota</taxon>
        <taxon>Actinomycetes</taxon>
        <taxon>Kineosporiales</taxon>
        <taxon>Kineosporiaceae</taxon>
        <taxon>Kineococcus</taxon>
    </lineage>
</organism>
<reference evidence="2 3" key="1">
    <citation type="submission" date="2024-07" db="EMBL/GenBank/DDBJ databases">
        <authorList>
            <person name="Thanompreechachai J."/>
            <person name="Duangmal K."/>
        </authorList>
    </citation>
    <scope>NUCLEOTIDE SEQUENCE [LARGE SCALE GENOMIC DNA]</scope>
    <source>
        <strain evidence="2 3">LSe6-4</strain>
    </source>
</reference>
<feature type="domain" description="CMP/dCMP-type deaminase" evidence="1">
    <location>
        <begin position="31"/>
        <end position="150"/>
    </location>
</feature>
<protein>
    <submittedName>
        <fullName evidence="2">Nucleoside deaminase</fullName>
        <ecNumber evidence="2">3.5.4.33</ecNumber>
    </submittedName>
</protein>
<name>A0ABV4H0Y7_9ACTN</name>
<comment type="caution">
    <text evidence="2">The sequence shown here is derived from an EMBL/GenBank/DDBJ whole genome shotgun (WGS) entry which is preliminary data.</text>
</comment>
<proteinExistence type="predicted"/>
<sequence length="211" mass="22111">MPVPADLARSFTISLPAWVEEELADVPAVLATRQDRMALVHRLAGRNFREGDGGPFAAVVVDTDSGELVSVGVNVVLSTGISSGHAEVTALGLAQVGTGSWDLGAGGARRELVVNWRPCAQCYGATLWSGVRTLVVAGSGPELEEITGFDEGPVREDWAEQFQARGIDVVTDVLREEALEVYRAYATHVAATGAVVYNARADTGGDTGSDG</sequence>